<dbReference type="InterPro" id="IPR017880">
    <property type="entry name" value="KilA_N"/>
</dbReference>
<dbReference type="EMBL" id="LVEP01000013">
    <property type="protein sequence ID" value="OCB77967.1"/>
    <property type="molecule type" value="Genomic_DNA"/>
</dbReference>
<keyword evidence="2" id="KW-0238">DNA-binding</keyword>
<reference evidence="2 3" key="1">
    <citation type="submission" date="2016-03" db="EMBL/GenBank/DDBJ databases">
        <authorList>
            <person name="Ploux O."/>
        </authorList>
    </citation>
    <scope>NUCLEOTIDE SEQUENCE [LARGE SCALE GENOMIC DNA]</scope>
    <source>
        <strain evidence="2 3">LPB0076</strain>
    </source>
</reference>
<accession>A0A1B9E7N1</accession>
<dbReference type="PROSITE" id="PS51301">
    <property type="entry name" value="KILA_N"/>
    <property type="match status" value="1"/>
</dbReference>
<evidence type="ECO:0000259" key="1">
    <source>
        <dbReference type="PROSITE" id="PS51301"/>
    </source>
</evidence>
<evidence type="ECO:0000313" key="2">
    <source>
        <dbReference type="EMBL" id="OCB77967.1"/>
    </source>
</evidence>
<evidence type="ECO:0000313" key="3">
    <source>
        <dbReference type="Proteomes" id="UP000093510"/>
    </source>
</evidence>
<sequence>MSKQLEIPFINRELEHIPVVQRITDGYINATDICKAANKNFADYSRLKNTIEFLDALSADMGIPISELVQQIKGGIPSFQGTWVHPQVAINLAQWASPKFAVLVSKWVFEWMNGNIPNKSKLPYHIQRYLINRSEIPHTHFSVFNEIIFNLIAPLEDIGYELPDKLVPDISQGRMFAGWIRKEKGLEPNDFPTYTHTYPDGRVIPNVKLYPNTLLADFRKHFYDIWIKERAPKYFSERDKNALPYLQKVIISLPAPIEIKQIK</sequence>
<dbReference type="Pfam" id="PF26567">
    <property type="entry name" value="BstA_C"/>
    <property type="match status" value="1"/>
</dbReference>
<dbReference type="InterPro" id="IPR018004">
    <property type="entry name" value="KilA/APSES_HTH"/>
</dbReference>
<dbReference type="Gene3D" id="3.10.260.10">
    <property type="entry name" value="Transcription regulator HTH, APSES-type DNA-binding domain"/>
    <property type="match status" value="1"/>
</dbReference>
<dbReference type="InterPro" id="IPR058744">
    <property type="entry name" value="BstA-like_C"/>
</dbReference>
<protein>
    <submittedName>
        <fullName evidence="2">DNA-binding protein</fullName>
    </submittedName>
</protein>
<keyword evidence="3" id="KW-1185">Reference proteome</keyword>
<dbReference type="AlphaFoldDB" id="A0A1B9E7N1"/>
<dbReference type="RefSeq" id="WP_066332363.1">
    <property type="nucleotide sequence ID" value="NZ_CP017688.1"/>
</dbReference>
<dbReference type="GO" id="GO:0003677">
    <property type="term" value="F:DNA binding"/>
    <property type="evidence" value="ECO:0007669"/>
    <property type="project" value="UniProtKB-KW"/>
</dbReference>
<dbReference type="OrthoDB" id="1078540at2"/>
<organism evidence="2 3">
    <name type="scientific">Flavobacterium crassostreae</name>
    <dbReference type="NCBI Taxonomy" id="1763534"/>
    <lineage>
        <taxon>Bacteria</taxon>
        <taxon>Pseudomonadati</taxon>
        <taxon>Bacteroidota</taxon>
        <taxon>Flavobacteriia</taxon>
        <taxon>Flavobacteriales</taxon>
        <taxon>Flavobacteriaceae</taxon>
        <taxon>Flavobacterium</taxon>
    </lineage>
</organism>
<dbReference type="Proteomes" id="UP000093510">
    <property type="component" value="Unassembled WGS sequence"/>
</dbReference>
<gene>
    <name evidence="2" type="ORF">LPBF_03195</name>
</gene>
<proteinExistence type="predicted"/>
<feature type="domain" description="KilA-N" evidence="1">
    <location>
        <begin position="8"/>
        <end position="111"/>
    </location>
</feature>
<dbReference type="SMART" id="SM01252">
    <property type="entry name" value="KilA-N"/>
    <property type="match status" value="1"/>
</dbReference>
<name>A0A1B9E7N1_9FLAO</name>
<dbReference type="Pfam" id="PF04383">
    <property type="entry name" value="KilA-N"/>
    <property type="match status" value="1"/>
</dbReference>
<comment type="caution">
    <text evidence="2">The sequence shown here is derived from an EMBL/GenBank/DDBJ whole genome shotgun (WGS) entry which is preliminary data.</text>
</comment>
<dbReference type="SUPFAM" id="SSF54616">
    <property type="entry name" value="DNA-binding domain of Mlu1-box binding protein MBP1"/>
    <property type="match status" value="1"/>
</dbReference>
<dbReference type="InterPro" id="IPR036887">
    <property type="entry name" value="HTH_APSES_sf"/>
</dbReference>